<feature type="signal peptide" evidence="2">
    <location>
        <begin position="1"/>
        <end position="20"/>
    </location>
</feature>
<feature type="chain" id="PRO_5038331935" evidence="2">
    <location>
        <begin position="21"/>
        <end position="781"/>
    </location>
</feature>
<protein>
    <submittedName>
        <fullName evidence="3">Putative membrane protein</fullName>
    </submittedName>
</protein>
<dbReference type="OrthoDB" id="9815841at2"/>
<dbReference type="NCBIfam" id="TIGR03057">
    <property type="entry name" value="xxxLxxG_by_4"/>
    <property type="match status" value="1"/>
</dbReference>
<dbReference type="STRING" id="39495.SAMN02745111_01860"/>
<dbReference type="InterPro" id="IPR023908">
    <property type="entry name" value="xxxLxxG_rpt"/>
</dbReference>
<dbReference type="EMBL" id="FUXZ01000011">
    <property type="protein sequence ID" value="SKA69469.1"/>
    <property type="molecule type" value="Genomic_DNA"/>
</dbReference>
<keyword evidence="4" id="KW-1185">Reference proteome</keyword>
<dbReference type="Proteomes" id="UP000190814">
    <property type="component" value="Unassembled WGS sequence"/>
</dbReference>
<evidence type="ECO:0000313" key="3">
    <source>
        <dbReference type="EMBL" id="SKA69469.1"/>
    </source>
</evidence>
<evidence type="ECO:0000256" key="1">
    <source>
        <dbReference type="SAM" id="MobiDB-lite"/>
    </source>
</evidence>
<dbReference type="Gene3D" id="1.10.287.950">
    <property type="entry name" value="Methyl-accepting chemotaxis protein"/>
    <property type="match status" value="2"/>
</dbReference>
<keyword evidence="2" id="KW-0732">Signal</keyword>
<gene>
    <name evidence="3" type="ORF">SAMN02745111_01860</name>
</gene>
<dbReference type="PROSITE" id="PS51257">
    <property type="entry name" value="PROKAR_LIPOPROTEIN"/>
    <property type="match status" value="1"/>
</dbReference>
<dbReference type="AlphaFoldDB" id="A0A1T4VX39"/>
<evidence type="ECO:0000256" key="2">
    <source>
        <dbReference type="SAM" id="SignalP"/>
    </source>
</evidence>
<evidence type="ECO:0000313" key="4">
    <source>
        <dbReference type="Proteomes" id="UP000190814"/>
    </source>
</evidence>
<accession>A0A1T4VX39</accession>
<reference evidence="3 4" key="1">
    <citation type="submission" date="2017-02" db="EMBL/GenBank/DDBJ databases">
        <authorList>
            <person name="Peterson S.W."/>
        </authorList>
    </citation>
    <scope>NUCLEOTIDE SEQUENCE [LARGE SCALE GENOMIC DNA]</scope>
    <source>
        <strain evidence="3 4">ATCC 35992</strain>
    </source>
</reference>
<proteinExistence type="predicted"/>
<dbReference type="RefSeq" id="WP_078766707.1">
    <property type="nucleotide sequence ID" value="NZ_FUXZ01000011.1"/>
</dbReference>
<name>A0A1T4VX39_9FIRM</name>
<sequence>MRKKYVYKVSTALVSLSLIASLLCGCSNKNVSVNNTNSKASIEENGVLLSAVTAQANTEDKDTDKEETVYVIADSNGKIDETVVSEWLKTNGYVGDIKDVANLDDLENVKGDENVKVGDDGNITWKSNGKDIYYRGNAKKEVPVTITPKYTLDGKEISAKDLKGKSGEVVIRYDYTNNLKNEVEIEGKKEEIYTPFVVLTGLLVDTDKFSDIEVTNGKLVSDGTHNIVIGYAIPNLSDNLKLENIKDKKVELDIPDYIEIKANVKDFELGDSMSLITTSLFDDINLENGDVKDLINDLDEASGKLSESSEKLVEGTGKLDDGVSELDGKMEEFADGTSDLKKGIKDYTGGVKKAKKGANKIVKGGKTLSKASKKINKGSKKLKNGVKTLKKGTSDLNTGAKSAKNGSKKLDDGAKDLRDGLKKLSTGSGALKSGIGLIDAGIDKLDGGFATLTANDKNLIDGSASISQGISGIKQYADGAKKYSDAIKQNKESLLSLYSQLSQAGMTEQAASILNLYGALYGDGTETNPGLTNVVDGLDNVASKVEMGYNGVKDAEGNFMKNEKGEYINVGFDSSLKNYVGGVESLSKGALELNDGMTKIVDGIDELDKGVTGAYTGSKTLKNGTKSLYDGLVELESGTAQVDSGVGTLYSGTQDLYKGTYSFNNGLGKFVSGIEAVDEGLGTISDNNKKLNSGARQIDNAAEKIKDAVSQLHEGTTSLDNGMIKFDEEGIQKLTDALKGSDGAYERLVETVKAGQNYQSFAGKTDNQKSQVKFIYKIKGI</sequence>
<organism evidence="3 4">
    <name type="scientific">Eubacterium uniforme</name>
    <dbReference type="NCBI Taxonomy" id="39495"/>
    <lineage>
        <taxon>Bacteria</taxon>
        <taxon>Bacillati</taxon>
        <taxon>Bacillota</taxon>
        <taxon>Clostridia</taxon>
        <taxon>Eubacteriales</taxon>
        <taxon>Eubacteriaceae</taxon>
        <taxon>Eubacterium</taxon>
    </lineage>
</organism>
<feature type="region of interest" description="Disordered" evidence="1">
    <location>
        <begin position="391"/>
        <end position="412"/>
    </location>
</feature>